<evidence type="ECO:0000259" key="3">
    <source>
        <dbReference type="Pfam" id="PF17746"/>
    </source>
</evidence>
<dbReference type="InterPro" id="IPR040452">
    <property type="entry name" value="SfsA_C"/>
</dbReference>
<evidence type="ECO:0000256" key="1">
    <source>
        <dbReference type="HAMAP-Rule" id="MF_00095"/>
    </source>
</evidence>
<dbReference type="NCBIfam" id="TIGR00230">
    <property type="entry name" value="sfsA"/>
    <property type="match status" value="1"/>
</dbReference>
<dbReference type="CDD" id="cd22359">
    <property type="entry name" value="SfsA-like_bacterial"/>
    <property type="match status" value="1"/>
</dbReference>
<dbReference type="HOGENOM" id="CLU_052299_2_0_5"/>
<reference evidence="4 5" key="1">
    <citation type="journal article" date="2010" name="J. Bacteriol.">
        <title>Genome sequence of Fulvimarina pelagi HTCC2506T, a Mn(II)-oxidizing alphaproteobacterium possessing an aerobic anoxygenic photosynthetic gene cluster and Xanthorhodopsin.</title>
        <authorList>
            <person name="Kang I."/>
            <person name="Oh H.M."/>
            <person name="Lim S.I."/>
            <person name="Ferriera S."/>
            <person name="Giovannoni S.J."/>
            <person name="Cho J.C."/>
        </authorList>
    </citation>
    <scope>NUCLEOTIDE SEQUENCE [LARGE SCALE GENOMIC DNA]</scope>
    <source>
        <strain evidence="4 5">HTCC2506</strain>
    </source>
</reference>
<evidence type="ECO:0000313" key="5">
    <source>
        <dbReference type="Proteomes" id="UP000004310"/>
    </source>
</evidence>
<keyword evidence="5" id="KW-1185">Reference proteome</keyword>
<feature type="domain" description="Sugar fermentation stimulation protein C-terminal" evidence="2">
    <location>
        <begin position="103"/>
        <end position="240"/>
    </location>
</feature>
<dbReference type="PANTHER" id="PTHR30545:SF2">
    <property type="entry name" value="SUGAR FERMENTATION STIMULATION PROTEIN A"/>
    <property type="match status" value="1"/>
</dbReference>
<gene>
    <name evidence="1" type="primary">sfsA</name>
    <name evidence="4" type="ORF">FP2506_05591</name>
</gene>
<name>Q0G7S8_9HYPH</name>
<dbReference type="PANTHER" id="PTHR30545">
    <property type="entry name" value="SUGAR FERMENTATION STIMULATION PROTEIN A"/>
    <property type="match status" value="1"/>
</dbReference>
<sequence>MLEPSKIDDPAARRYPTGMVDFASPLLPARLLRRYKRFLADVVIEASGEETTVHCPNPGAMMGLKEPGSRVWLSRSANRARKLPLTLELVEADGTLVGINTGLPNRLAEDAIGAGLVSALTDIGTLRREVKYGINSRIDLTGTQTDGRTVYIEVKNVHLMRKASLAEFPDCVTARGAKHLRELADQVEAGHRSVMLYVVQRTDCDRIALAEDLDPAYATAFAAARRRGVEAYGVRCDITVNGIDPHVEIPVLDPPQSR</sequence>
<evidence type="ECO:0000313" key="4">
    <source>
        <dbReference type="EMBL" id="EAU42286.1"/>
    </source>
</evidence>
<feature type="domain" description="SfsA N-terminal OB" evidence="3">
    <location>
        <begin position="32"/>
        <end position="99"/>
    </location>
</feature>
<proteinExistence type="inferred from homology"/>
<dbReference type="Proteomes" id="UP000004310">
    <property type="component" value="Unassembled WGS sequence"/>
</dbReference>
<dbReference type="Pfam" id="PF03749">
    <property type="entry name" value="SfsA"/>
    <property type="match status" value="1"/>
</dbReference>
<dbReference type="HAMAP" id="MF_00095">
    <property type="entry name" value="SfsA"/>
    <property type="match status" value="1"/>
</dbReference>
<dbReference type="Pfam" id="PF17746">
    <property type="entry name" value="SfsA_N"/>
    <property type="match status" value="1"/>
</dbReference>
<dbReference type="AlphaFoldDB" id="Q0G7S8"/>
<dbReference type="GO" id="GO:0003677">
    <property type="term" value="F:DNA binding"/>
    <property type="evidence" value="ECO:0007669"/>
    <property type="project" value="InterPro"/>
</dbReference>
<accession>Q0G7S8</accession>
<organism evidence="4 5">
    <name type="scientific">Fulvimarina pelagi HTCC2506</name>
    <dbReference type="NCBI Taxonomy" id="314231"/>
    <lineage>
        <taxon>Bacteria</taxon>
        <taxon>Pseudomonadati</taxon>
        <taxon>Pseudomonadota</taxon>
        <taxon>Alphaproteobacteria</taxon>
        <taxon>Hyphomicrobiales</taxon>
        <taxon>Aurantimonadaceae</taxon>
        <taxon>Fulvimarina</taxon>
    </lineage>
</organism>
<comment type="similarity">
    <text evidence="1">Belongs to the SfsA family.</text>
</comment>
<comment type="caution">
    <text evidence="4">The sequence shown here is derived from an EMBL/GenBank/DDBJ whole genome shotgun (WGS) entry which is preliminary data.</text>
</comment>
<dbReference type="InterPro" id="IPR005224">
    <property type="entry name" value="SfsA"/>
</dbReference>
<protein>
    <recommendedName>
        <fullName evidence="1">Sugar fermentation stimulation protein homolog</fullName>
    </recommendedName>
</protein>
<dbReference type="eggNOG" id="COG1489">
    <property type="taxonomic scope" value="Bacteria"/>
</dbReference>
<evidence type="ECO:0000259" key="2">
    <source>
        <dbReference type="Pfam" id="PF03749"/>
    </source>
</evidence>
<dbReference type="STRING" id="217511.GCA_001463845_01672"/>
<dbReference type="Gene3D" id="2.40.50.580">
    <property type="match status" value="1"/>
</dbReference>
<dbReference type="EMBL" id="AATP01000001">
    <property type="protein sequence ID" value="EAU42286.1"/>
    <property type="molecule type" value="Genomic_DNA"/>
</dbReference>
<dbReference type="Gene3D" id="3.40.1350.60">
    <property type="match status" value="1"/>
</dbReference>
<dbReference type="InterPro" id="IPR041465">
    <property type="entry name" value="SfsA_N"/>
</dbReference>